<protein>
    <submittedName>
        <fullName evidence="4">T9SS type A sorting domain-containing protein</fullName>
    </submittedName>
</protein>
<evidence type="ECO:0000256" key="1">
    <source>
        <dbReference type="SAM" id="SignalP"/>
    </source>
</evidence>
<sequence>MKIMNLTYSLLTALTLFAFTYNAKGQITVDCDLNQSSHTISEYLVGTNSIYNFMGESFWDTTEIKSALMDMNCGLLRYPGGGPTSYYHWNDMNGQGWWDNWDPNYDHSKDMPAETFLDVDEYIALCNEIGTIPLIGINMSSGLHYNRVQDGIDEAKALVQYCVDNNYNVQRYYLDNEPYNDHSGFTMTWQQYAEQVKLYAPAIRAINPDIEIIINWRDNIRRTDVWTLLEEVGDLIDVYDAHWYWNWAEASFDNWATQLPMDPDPNSGSRQSYKQEIEFFNTKAASLGLNHLKLASLEWNIGPSVDIASVPTIYQTAVMQSEMLLQFMDGGLDMAALWAIYWPDNYNPAKARKANSRYLVHPIDDFKVSDNVEMFKLMSAASGKTKYKTTSNNNLLYPLAVSNPEKSETFVYFLYKGQTEMPIAVSAPTSDSYELHIFSADDVDMNNGSVKTAPLTYNETLNKYEFNMPAYSLARLQIGGIASDVPANESNNAFMEIYPNPVSDVLNLNCNSKQHPFSVQINSLQGEQVYFQEHSINDNQVDVSELNEGIYFITTIQHGKYSTKKFVKI</sequence>
<accession>A0ABS1HMJ7</accession>
<dbReference type="Pfam" id="PF18962">
    <property type="entry name" value="Por_Secre_tail"/>
    <property type="match status" value="1"/>
</dbReference>
<dbReference type="Proteomes" id="UP000605676">
    <property type="component" value="Unassembled WGS sequence"/>
</dbReference>
<evidence type="ECO:0000259" key="2">
    <source>
        <dbReference type="Pfam" id="PF18962"/>
    </source>
</evidence>
<proteinExistence type="predicted"/>
<dbReference type="PANTHER" id="PTHR43576">
    <property type="entry name" value="ALPHA-L-ARABINOFURANOSIDASE C-RELATED"/>
    <property type="match status" value="1"/>
</dbReference>
<dbReference type="Pfam" id="PF22848">
    <property type="entry name" value="ASD1_dom"/>
    <property type="match status" value="1"/>
</dbReference>
<dbReference type="Gene3D" id="3.20.20.80">
    <property type="entry name" value="Glycosidases"/>
    <property type="match status" value="1"/>
</dbReference>
<gene>
    <name evidence="4" type="ORF">JIV24_16230</name>
</gene>
<feature type="chain" id="PRO_5046109561" evidence="1">
    <location>
        <begin position="24"/>
        <end position="569"/>
    </location>
</feature>
<keyword evidence="5" id="KW-1185">Reference proteome</keyword>
<dbReference type="EMBL" id="JAENRR010000045">
    <property type="protein sequence ID" value="MBK3518897.1"/>
    <property type="molecule type" value="Genomic_DNA"/>
</dbReference>
<dbReference type="NCBIfam" id="TIGR04183">
    <property type="entry name" value="Por_Secre_tail"/>
    <property type="match status" value="1"/>
</dbReference>
<evidence type="ECO:0000313" key="4">
    <source>
        <dbReference type="EMBL" id="MBK3518897.1"/>
    </source>
</evidence>
<reference evidence="4 5" key="1">
    <citation type="submission" date="2021-01" db="EMBL/GenBank/DDBJ databases">
        <title>Carboxyliciviraga sp.nov., isolated from coastal sediments.</title>
        <authorList>
            <person name="Lu D."/>
            <person name="Zhang T."/>
        </authorList>
    </citation>
    <scope>NUCLEOTIDE SEQUENCE [LARGE SCALE GENOMIC DNA]</scope>
    <source>
        <strain evidence="4 5">N1Y132</strain>
    </source>
</reference>
<dbReference type="InterPro" id="IPR026444">
    <property type="entry name" value="Secre_tail"/>
</dbReference>
<evidence type="ECO:0000313" key="5">
    <source>
        <dbReference type="Proteomes" id="UP000605676"/>
    </source>
</evidence>
<dbReference type="InterPro" id="IPR017853">
    <property type="entry name" value="GH"/>
</dbReference>
<comment type="caution">
    <text evidence="4">The sequence shown here is derived from an EMBL/GenBank/DDBJ whole genome shotgun (WGS) entry which is preliminary data.</text>
</comment>
<feature type="domain" description="Secretion system C-terminal sorting" evidence="2">
    <location>
        <begin position="497"/>
        <end position="567"/>
    </location>
</feature>
<organism evidence="4 5">
    <name type="scientific">Carboxylicivirga marina</name>
    <dbReference type="NCBI Taxonomy" id="2800988"/>
    <lineage>
        <taxon>Bacteria</taxon>
        <taxon>Pseudomonadati</taxon>
        <taxon>Bacteroidota</taxon>
        <taxon>Bacteroidia</taxon>
        <taxon>Marinilabiliales</taxon>
        <taxon>Marinilabiliaceae</taxon>
        <taxon>Carboxylicivirga</taxon>
    </lineage>
</organism>
<dbReference type="InterPro" id="IPR055235">
    <property type="entry name" value="ASD1_cat"/>
</dbReference>
<evidence type="ECO:0000259" key="3">
    <source>
        <dbReference type="Pfam" id="PF22848"/>
    </source>
</evidence>
<dbReference type="SUPFAM" id="SSF51445">
    <property type="entry name" value="(Trans)glycosidases"/>
    <property type="match status" value="1"/>
</dbReference>
<keyword evidence="1" id="KW-0732">Signal</keyword>
<feature type="domain" description="Alpha-L-arabinofuranosidase 1 catalytic" evidence="3">
    <location>
        <begin position="68"/>
        <end position="247"/>
    </location>
</feature>
<feature type="signal peptide" evidence="1">
    <location>
        <begin position="1"/>
        <end position="23"/>
    </location>
</feature>
<name>A0ABS1HMJ7_9BACT</name>